<sequence>MKQKITFPTSFVVLAAIAFTVSSCRKNDNTEEGKELTAMAETPVSGAFQNHRDSVPTKEQYGNPLFVLSHDYPTEVKDVINPSWQQALKGKPISESNVFAYMDSLKSYIAPNVKPFFTDNKNWTSAKYGWFNEPWIGSEREAILGAYLGNGNPAGMFKSLKEDEAGYALVFYDSVAAYTVGQLWGKTGEKVNLTKESGQFKEGSIVVKLAFSNINAPNWPVLKGAETLSVYDTIATAENPKKGYQVRKVSFFQMDVIVKDSKTAPKTGWVYSTFVYDMDAKGDFWDKMVPLGAMWGDDPDVNSPITPPYPKLYETIINPKAPFYSKETLGWGGRLSGPNDGAVALEAVDVTTGKVYKNLALSSCMSCHSPAQAKLKSFLLPGPKQTTNNLMVYTPGSADWMLWFRDNYGDVPFDEGQIALDYDMAMAAKSIPAYNTAMAKTATSAKNAKVVAVDNETAATVKAFTKYRHRNMKK</sequence>
<protein>
    <recommendedName>
        <fullName evidence="3">Cytochrome c domain-containing protein</fullName>
    </recommendedName>
</protein>
<reference evidence="2" key="1">
    <citation type="journal article" date="2019" name="Int. J. Syst. Evol. Microbiol.">
        <title>The Global Catalogue of Microorganisms (GCM) 10K type strain sequencing project: providing services to taxonomists for standard genome sequencing and annotation.</title>
        <authorList>
            <consortium name="The Broad Institute Genomics Platform"/>
            <consortium name="The Broad Institute Genome Sequencing Center for Infectious Disease"/>
            <person name="Wu L."/>
            <person name="Ma J."/>
        </authorList>
    </citation>
    <scope>NUCLEOTIDE SEQUENCE [LARGE SCALE GENOMIC DNA]</scope>
    <source>
        <strain evidence="2">KCTC 42107</strain>
    </source>
</reference>
<dbReference type="Proteomes" id="UP001597480">
    <property type="component" value="Unassembled WGS sequence"/>
</dbReference>
<keyword evidence="2" id="KW-1185">Reference proteome</keyword>
<evidence type="ECO:0008006" key="3">
    <source>
        <dbReference type="Google" id="ProtNLM"/>
    </source>
</evidence>
<dbReference type="EMBL" id="JBHUMD010000005">
    <property type="protein sequence ID" value="MFD2601356.1"/>
    <property type="molecule type" value="Genomic_DNA"/>
</dbReference>
<dbReference type="PROSITE" id="PS51257">
    <property type="entry name" value="PROKAR_LIPOPROTEIN"/>
    <property type="match status" value="1"/>
</dbReference>
<gene>
    <name evidence="1" type="ORF">ACFSR3_04745</name>
</gene>
<accession>A0ABW5NQH8</accession>
<dbReference type="RefSeq" id="WP_379819939.1">
    <property type="nucleotide sequence ID" value="NZ_JBHUMD010000005.1"/>
</dbReference>
<proteinExistence type="predicted"/>
<comment type="caution">
    <text evidence="1">The sequence shown here is derived from an EMBL/GenBank/DDBJ whole genome shotgun (WGS) entry which is preliminary data.</text>
</comment>
<organism evidence="1 2">
    <name type="scientific">Flavobacterium suzhouense</name>
    <dbReference type="NCBI Taxonomy" id="1529638"/>
    <lineage>
        <taxon>Bacteria</taxon>
        <taxon>Pseudomonadati</taxon>
        <taxon>Bacteroidota</taxon>
        <taxon>Flavobacteriia</taxon>
        <taxon>Flavobacteriales</taxon>
        <taxon>Flavobacteriaceae</taxon>
        <taxon>Flavobacterium</taxon>
    </lineage>
</organism>
<evidence type="ECO:0000313" key="2">
    <source>
        <dbReference type="Proteomes" id="UP001597480"/>
    </source>
</evidence>
<name>A0ABW5NQH8_9FLAO</name>
<evidence type="ECO:0000313" key="1">
    <source>
        <dbReference type="EMBL" id="MFD2601356.1"/>
    </source>
</evidence>